<accession>A0A4P9W424</accession>
<feature type="region of interest" description="Disordered" evidence="1">
    <location>
        <begin position="85"/>
        <end position="116"/>
    </location>
</feature>
<proteinExistence type="predicted"/>
<feature type="compositionally biased region" description="Basic and acidic residues" evidence="1">
    <location>
        <begin position="1"/>
        <end position="16"/>
    </location>
</feature>
<gene>
    <name evidence="2" type="ORF">BDK51DRAFT_47870</name>
</gene>
<feature type="region of interest" description="Disordered" evidence="1">
    <location>
        <begin position="131"/>
        <end position="197"/>
    </location>
</feature>
<reference evidence="3" key="1">
    <citation type="journal article" date="2018" name="Nat. Microbiol.">
        <title>Leveraging single-cell genomics to expand the fungal tree of life.</title>
        <authorList>
            <person name="Ahrendt S.R."/>
            <person name="Quandt C.A."/>
            <person name="Ciobanu D."/>
            <person name="Clum A."/>
            <person name="Salamov A."/>
            <person name="Andreopoulos B."/>
            <person name="Cheng J.F."/>
            <person name="Woyke T."/>
            <person name="Pelin A."/>
            <person name="Henrissat B."/>
            <person name="Reynolds N.K."/>
            <person name="Benny G.L."/>
            <person name="Smith M.E."/>
            <person name="James T.Y."/>
            <person name="Grigoriev I.V."/>
        </authorList>
    </citation>
    <scope>NUCLEOTIDE SEQUENCE [LARGE SCALE GENOMIC DNA]</scope>
</reference>
<evidence type="ECO:0000313" key="2">
    <source>
        <dbReference type="EMBL" id="RKO85578.1"/>
    </source>
</evidence>
<name>A0A4P9W424_9FUNG</name>
<dbReference type="Proteomes" id="UP000269721">
    <property type="component" value="Unassembled WGS sequence"/>
</dbReference>
<evidence type="ECO:0000313" key="3">
    <source>
        <dbReference type="Proteomes" id="UP000269721"/>
    </source>
</evidence>
<sequence length="243" mass="25966">MQKERLTTMLKQDRVRHPSGSCRGGASNCGNLDEHRSKEPRPRLQRNLVQVNSSANQIRRSVTEIRWGWGSEGGWDLLPKRSLAPVGRHSRPDPPLEGANKGYTWPTKHSGSTNPPAEMIPIVDQMAGSVTEAGGHASGDWRGASETTIMSPNKARKDDSGIGTTVGNKGKPPPTSFDFSTEARQPAGSIEQQKTEQASKSAMNFSGLIRVLVLVGAIAFVSAAPVCEDGCSGCENGSGCTEE</sequence>
<keyword evidence="3" id="KW-1185">Reference proteome</keyword>
<dbReference type="EMBL" id="KZ998948">
    <property type="protein sequence ID" value="RKO85578.1"/>
    <property type="molecule type" value="Genomic_DNA"/>
</dbReference>
<protein>
    <submittedName>
        <fullName evidence="2">Uncharacterized protein</fullName>
    </submittedName>
</protein>
<feature type="region of interest" description="Disordered" evidence="1">
    <location>
        <begin position="1"/>
        <end position="42"/>
    </location>
</feature>
<organism evidence="2 3">
    <name type="scientific">Blyttiomyces helicus</name>
    <dbReference type="NCBI Taxonomy" id="388810"/>
    <lineage>
        <taxon>Eukaryota</taxon>
        <taxon>Fungi</taxon>
        <taxon>Fungi incertae sedis</taxon>
        <taxon>Chytridiomycota</taxon>
        <taxon>Chytridiomycota incertae sedis</taxon>
        <taxon>Chytridiomycetes</taxon>
        <taxon>Chytridiomycetes incertae sedis</taxon>
        <taxon>Blyttiomyces</taxon>
    </lineage>
</organism>
<dbReference type="AlphaFoldDB" id="A0A4P9W424"/>
<feature type="compositionally biased region" description="Basic and acidic residues" evidence="1">
    <location>
        <begin position="32"/>
        <end position="42"/>
    </location>
</feature>
<evidence type="ECO:0000256" key="1">
    <source>
        <dbReference type="SAM" id="MobiDB-lite"/>
    </source>
</evidence>